<evidence type="ECO:0000313" key="4">
    <source>
        <dbReference type="Proteomes" id="UP001499895"/>
    </source>
</evidence>
<feature type="transmembrane region" description="Helical" evidence="2">
    <location>
        <begin position="86"/>
        <end position="106"/>
    </location>
</feature>
<dbReference type="PANTHER" id="PTHR40040:SF1">
    <property type="entry name" value="MEMBRANE PROTEIN"/>
    <property type="match status" value="1"/>
</dbReference>
<sequence>MPATPSTTLNRPAPPKPDRKPAQRPSQEPSRRPERRRRMPKQDAMAVWSFVMGLVGLLIFNVVLGPVALTLAALALKHGTARRGRALLGLTLGAADLIIFASLAAADGTISWSLGA</sequence>
<dbReference type="PANTHER" id="PTHR40040">
    <property type="entry name" value="SMALL HYDROPHOBIC PROTEIN-RELATED"/>
    <property type="match status" value="1"/>
</dbReference>
<evidence type="ECO:0000256" key="2">
    <source>
        <dbReference type="SAM" id="Phobius"/>
    </source>
</evidence>
<comment type="caution">
    <text evidence="3">The sequence shown here is derived from an EMBL/GenBank/DDBJ whole genome shotgun (WGS) entry which is preliminary data.</text>
</comment>
<keyword evidence="2" id="KW-0812">Transmembrane</keyword>
<dbReference type="RefSeq" id="WP_344092052.1">
    <property type="nucleotide sequence ID" value="NZ_BAAAHB010000040.1"/>
</dbReference>
<feature type="transmembrane region" description="Helical" evidence="2">
    <location>
        <begin position="46"/>
        <end position="74"/>
    </location>
</feature>
<evidence type="ECO:0008006" key="5">
    <source>
        <dbReference type="Google" id="ProtNLM"/>
    </source>
</evidence>
<keyword evidence="4" id="KW-1185">Reference proteome</keyword>
<gene>
    <name evidence="3" type="ORF">GCM10009544_37420</name>
</gene>
<dbReference type="EMBL" id="BAAAHB010000040">
    <property type="protein sequence ID" value="GAA0471900.1"/>
    <property type="molecule type" value="Genomic_DNA"/>
</dbReference>
<name>A0ABN1AAU4_9ACTN</name>
<keyword evidence="2" id="KW-1133">Transmembrane helix</keyword>
<protein>
    <recommendedName>
        <fullName evidence="5">DUF4190 domain-containing protein</fullName>
    </recommendedName>
</protein>
<organism evidence="3 4">
    <name type="scientific">Streptomyces stramineus</name>
    <dbReference type="NCBI Taxonomy" id="173861"/>
    <lineage>
        <taxon>Bacteria</taxon>
        <taxon>Bacillati</taxon>
        <taxon>Actinomycetota</taxon>
        <taxon>Actinomycetes</taxon>
        <taxon>Kitasatosporales</taxon>
        <taxon>Streptomycetaceae</taxon>
        <taxon>Streptomyces</taxon>
    </lineage>
</organism>
<proteinExistence type="predicted"/>
<accession>A0ABN1AAU4</accession>
<evidence type="ECO:0000313" key="3">
    <source>
        <dbReference type="EMBL" id="GAA0471900.1"/>
    </source>
</evidence>
<reference evidence="3 4" key="1">
    <citation type="journal article" date="2019" name="Int. J. Syst. Evol. Microbiol.">
        <title>The Global Catalogue of Microorganisms (GCM) 10K type strain sequencing project: providing services to taxonomists for standard genome sequencing and annotation.</title>
        <authorList>
            <consortium name="The Broad Institute Genomics Platform"/>
            <consortium name="The Broad Institute Genome Sequencing Center for Infectious Disease"/>
            <person name="Wu L."/>
            <person name="Ma J."/>
        </authorList>
    </citation>
    <scope>NUCLEOTIDE SEQUENCE [LARGE SCALE GENOMIC DNA]</scope>
    <source>
        <strain evidence="3 4">JCM 10649</strain>
    </source>
</reference>
<evidence type="ECO:0000256" key="1">
    <source>
        <dbReference type="SAM" id="MobiDB-lite"/>
    </source>
</evidence>
<feature type="region of interest" description="Disordered" evidence="1">
    <location>
        <begin position="1"/>
        <end position="41"/>
    </location>
</feature>
<dbReference type="InterPro" id="IPR055338">
    <property type="entry name" value="YqfX-like"/>
</dbReference>
<keyword evidence="2" id="KW-0472">Membrane</keyword>
<feature type="compositionally biased region" description="Polar residues" evidence="1">
    <location>
        <begin position="1"/>
        <end position="10"/>
    </location>
</feature>
<dbReference type="Proteomes" id="UP001499895">
    <property type="component" value="Unassembled WGS sequence"/>
</dbReference>